<dbReference type="Pfam" id="PF26129">
    <property type="entry name" value="Vwde"/>
    <property type="match status" value="1"/>
</dbReference>
<dbReference type="InterPro" id="IPR058727">
    <property type="entry name" value="Helical_Vwde"/>
</dbReference>
<dbReference type="Proteomes" id="UP000001075">
    <property type="component" value="Unassembled WGS sequence"/>
</dbReference>
<dbReference type="GO" id="GO:0005102">
    <property type="term" value="F:signaling receptor binding"/>
    <property type="evidence" value="ECO:0007669"/>
    <property type="project" value="TreeGrafter"/>
</dbReference>
<evidence type="ECO:0000259" key="3">
    <source>
        <dbReference type="Pfam" id="PF26129"/>
    </source>
</evidence>
<dbReference type="GO" id="GO:0009986">
    <property type="term" value="C:cell surface"/>
    <property type="evidence" value="ECO:0007669"/>
    <property type="project" value="TreeGrafter"/>
</dbReference>
<dbReference type="InterPro" id="IPR050969">
    <property type="entry name" value="Dev_Signal_Modulators"/>
</dbReference>
<protein>
    <submittedName>
        <fullName evidence="4">von Willebrand factor D and EGF domain-containing protein</fullName>
    </submittedName>
</protein>
<dbReference type="AlphaFoldDB" id="G3GW35"/>
<evidence type="ECO:0000313" key="5">
    <source>
        <dbReference type="Proteomes" id="UP000001075"/>
    </source>
</evidence>
<gene>
    <name evidence="4" type="ORF">I79_001946</name>
</gene>
<dbReference type="Gene3D" id="2.60.120.260">
    <property type="entry name" value="Galactose-binding domain-like"/>
    <property type="match status" value="1"/>
</dbReference>
<dbReference type="eggNOG" id="KOG1217">
    <property type="taxonomic scope" value="Eukaryota"/>
</dbReference>
<reference evidence="5" key="1">
    <citation type="journal article" date="2011" name="Nat. Biotechnol.">
        <title>The genomic sequence of the Chinese hamster ovary (CHO)-K1 cell line.</title>
        <authorList>
            <person name="Xu X."/>
            <person name="Nagarajan H."/>
            <person name="Lewis N.E."/>
            <person name="Pan S."/>
            <person name="Cai Z."/>
            <person name="Liu X."/>
            <person name="Chen W."/>
            <person name="Xie M."/>
            <person name="Wang W."/>
            <person name="Hammond S."/>
            <person name="Andersen M.R."/>
            <person name="Neff N."/>
            <person name="Passarelli B."/>
            <person name="Koh W."/>
            <person name="Fan H.C."/>
            <person name="Wang J."/>
            <person name="Gui Y."/>
            <person name="Lee K.H."/>
            <person name="Betenbaugh M.J."/>
            <person name="Quake S.R."/>
            <person name="Famili I."/>
            <person name="Palsson B.O."/>
            <person name="Wang J."/>
        </authorList>
    </citation>
    <scope>NUCLEOTIDE SEQUENCE [LARGE SCALE GENOMIC DNA]</scope>
    <source>
        <strain evidence="5">CHO K1 cell line</strain>
    </source>
</reference>
<dbReference type="EMBL" id="JH000046">
    <property type="protein sequence ID" value="EGW00992.1"/>
    <property type="molecule type" value="Genomic_DNA"/>
</dbReference>
<evidence type="ECO:0000256" key="1">
    <source>
        <dbReference type="ARBA" id="ARBA00022729"/>
    </source>
</evidence>
<keyword evidence="1" id="KW-0732">Signal</keyword>
<evidence type="ECO:0000256" key="2">
    <source>
        <dbReference type="ARBA" id="ARBA00023157"/>
    </source>
</evidence>
<organism evidence="4 5">
    <name type="scientific">Cricetulus griseus</name>
    <name type="common">Chinese hamster</name>
    <name type="synonym">Cricetulus barabensis griseus</name>
    <dbReference type="NCBI Taxonomy" id="10029"/>
    <lineage>
        <taxon>Eukaryota</taxon>
        <taxon>Metazoa</taxon>
        <taxon>Chordata</taxon>
        <taxon>Craniata</taxon>
        <taxon>Vertebrata</taxon>
        <taxon>Euteleostomi</taxon>
        <taxon>Mammalia</taxon>
        <taxon>Eutheria</taxon>
        <taxon>Euarchontoglires</taxon>
        <taxon>Glires</taxon>
        <taxon>Rodentia</taxon>
        <taxon>Myomorpha</taxon>
        <taxon>Muroidea</taxon>
        <taxon>Cricetidae</taxon>
        <taxon>Cricetinae</taxon>
        <taxon>Cricetulus</taxon>
    </lineage>
</organism>
<name>G3GW35_CRIGR</name>
<dbReference type="PANTHER" id="PTHR14949:SF53">
    <property type="entry name" value="VON WILLEBRAND FACTOR D AND EGF DOMAIN-CONTAINING PROTEIN"/>
    <property type="match status" value="1"/>
</dbReference>
<sequence length="804" mass="91933">PECSPGGHQFLQSPYRSVYFDSVYFQQSAPQDLICDYSLTPGWYRFLIFDRPAEMPTKCIELKPELSTISEDGKEYQLRVESTIPIVCSEFSELGQGCKISLKLRTTEQGKEHLGLNLALSSCHVDLHQNSSCDKGICSHAVVYYTAVTDFSQDGERITDITVEPIVSDDFLWDRYIPESIQVWLSSGAFIRADLSEWGMSITLRAPSLDYRNTLGLCGTFDENPENDFHDKNGIKIEDNVNNYIAFINEWRLLPGRSMFDKIPASRQFPAKPSYCSCLLGTASQRLLSNHLDRESHLEMAYSCKDLKHIQFSSLIPDLDITSKSISSEVLVRKISSHAPKKENNLNVLLQEKSHTNLTKLELNFQHPRNETQNPLKYFSNERHTQDRETRRNPQNRWKRQNLNAFLPMFAFQSLRQVNLEEFSYFFPEDHTEDNQQEFVSSWPTASGLTEPSILALCEQTLLNSSIGRLCLPFLGSTLNHVMDMCVKDVLLKDDVRWAEAGVALLENECERRVLEEGKHNIEEYRKSIGGILEALKCPNLCHGHGHCMDWGCACFPGYSSYDCSDSHDIGPEIIELENAGFCDIQKQNCVTVRVFGQGFKETSSIKCEVTKLEYDGSKWVPGVSVYTQTVFQDSGMVDCQLATDDRHSDTMDLMGEKSFAKLQLKVSNDGYTFSNPKIMTIYDGACQVCGPYEIDSCIMKKDLYDKNFKCLKKLKEIIGRWKGWKDLSCSSICRINIVKMVSLPKAIQRLNANPIKIPTHFFTDHERTILNFIWKNQKLRMAKIILYNKRTTRDINIPDLKLY</sequence>
<dbReference type="STRING" id="10029.G3GW35"/>
<dbReference type="GO" id="GO:0005576">
    <property type="term" value="C:extracellular region"/>
    <property type="evidence" value="ECO:0007669"/>
    <property type="project" value="TreeGrafter"/>
</dbReference>
<dbReference type="InParanoid" id="G3GW35"/>
<accession>G3GW35</accession>
<dbReference type="FunCoup" id="G3GW35">
    <property type="interactions" value="13"/>
</dbReference>
<keyword evidence="2" id="KW-1015">Disulfide bond</keyword>
<proteinExistence type="predicted"/>
<dbReference type="PANTHER" id="PTHR14949">
    <property type="entry name" value="EGF-LIKE-DOMAIN, MULTIPLE 7, 8"/>
    <property type="match status" value="1"/>
</dbReference>
<evidence type="ECO:0000313" key="4">
    <source>
        <dbReference type="EMBL" id="EGW00992.1"/>
    </source>
</evidence>
<feature type="domain" description="Vwde helical" evidence="3">
    <location>
        <begin position="444"/>
        <end position="525"/>
    </location>
</feature>
<feature type="non-terminal residue" evidence="4">
    <location>
        <position position="1"/>
    </location>
</feature>